<feature type="binding site" evidence="14 15">
    <location>
        <position position="101"/>
    </location>
    <ligand>
        <name>a divalent metal cation</name>
        <dbReference type="ChEBI" id="CHEBI:60240"/>
    </ligand>
</feature>
<dbReference type="GO" id="GO:0043137">
    <property type="term" value="P:DNA replication, removal of RNA primer"/>
    <property type="evidence" value="ECO:0007669"/>
    <property type="project" value="TreeGrafter"/>
</dbReference>
<name>A0A2T4CV75_9GAMM</name>
<dbReference type="GO" id="GO:0006298">
    <property type="term" value="P:mismatch repair"/>
    <property type="evidence" value="ECO:0007669"/>
    <property type="project" value="TreeGrafter"/>
</dbReference>
<evidence type="ECO:0000256" key="5">
    <source>
        <dbReference type="ARBA" id="ARBA00007383"/>
    </source>
</evidence>
<dbReference type="GO" id="GO:0003723">
    <property type="term" value="F:RNA binding"/>
    <property type="evidence" value="ECO:0007669"/>
    <property type="project" value="UniProtKB-UniRule"/>
</dbReference>
<comment type="cofactor">
    <cofactor evidence="14 15">
        <name>Mn(2+)</name>
        <dbReference type="ChEBI" id="CHEBI:29035"/>
    </cofactor>
    <cofactor evidence="14 15">
        <name>Mg(2+)</name>
        <dbReference type="ChEBI" id="CHEBI:18420"/>
    </cofactor>
    <text evidence="14 15">Manganese or magnesium. Binds 1 divalent metal ion per monomer in the absence of substrate. May bind a second metal ion after substrate binding.</text>
</comment>
<dbReference type="InterPro" id="IPR024567">
    <property type="entry name" value="RNase_HII/HIII_dom"/>
</dbReference>
<evidence type="ECO:0000256" key="6">
    <source>
        <dbReference type="ARBA" id="ARBA00012180"/>
    </source>
</evidence>
<dbReference type="InterPro" id="IPR036397">
    <property type="entry name" value="RNaseH_sf"/>
</dbReference>
<dbReference type="InterPro" id="IPR022898">
    <property type="entry name" value="RNase_HII"/>
</dbReference>
<dbReference type="FunFam" id="3.30.420.10:FF:000006">
    <property type="entry name" value="Ribonuclease HII"/>
    <property type="match status" value="1"/>
</dbReference>
<keyword evidence="10 14" id="KW-0479">Metal-binding</keyword>
<protein>
    <recommendedName>
        <fullName evidence="7 14">Ribonuclease HII</fullName>
        <shortName evidence="14">RNase HII</shortName>
        <ecNumber evidence="6 14">3.1.26.4</ecNumber>
    </recommendedName>
</protein>
<dbReference type="InterPro" id="IPR012337">
    <property type="entry name" value="RNaseH-like_sf"/>
</dbReference>
<proteinExistence type="inferred from homology"/>
<comment type="subcellular location">
    <subcellularLocation>
        <location evidence="4 14">Cytoplasm</location>
    </subcellularLocation>
</comment>
<evidence type="ECO:0000256" key="15">
    <source>
        <dbReference type="PROSITE-ProRule" id="PRU01319"/>
    </source>
</evidence>
<dbReference type="PANTHER" id="PTHR10954">
    <property type="entry name" value="RIBONUCLEASE H2 SUBUNIT A"/>
    <property type="match status" value="1"/>
</dbReference>
<reference evidence="17 18" key="1">
    <citation type="submission" date="2018-03" db="EMBL/GenBank/DDBJ databases">
        <title>Cross-interface Injection: A General Nanoliter Liquid Handling Method Applied to Single Cells Genome Amplification Automated Nanoliter Liquid Handling Applied to Single Cell Multiple Displacement Amplification.</title>
        <authorList>
            <person name="Yun J."/>
            <person name="Xu P."/>
            <person name="Xu J."/>
            <person name="Dai X."/>
            <person name="Wang Y."/>
            <person name="Zheng X."/>
            <person name="Cao C."/>
            <person name="Yi Q."/>
            <person name="Zhu Y."/>
            <person name="Wang L."/>
            <person name="Dong Z."/>
            <person name="Huang Y."/>
            <person name="Huang L."/>
            <person name="Du W."/>
        </authorList>
    </citation>
    <scope>NUCLEOTIDE SEQUENCE [LARGE SCALE GENOMIC DNA]</scope>
    <source>
        <strain evidence="17 18">Z-E1-2</strain>
    </source>
</reference>
<dbReference type="Pfam" id="PF01351">
    <property type="entry name" value="RNase_HII"/>
    <property type="match status" value="1"/>
</dbReference>
<evidence type="ECO:0000256" key="11">
    <source>
        <dbReference type="ARBA" id="ARBA00022759"/>
    </source>
</evidence>
<dbReference type="GO" id="GO:0004523">
    <property type="term" value="F:RNA-DNA hybrid ribonuclease activity"/>
    <property type="evidence" value="ECO:0007669"/>
    <property type="project" value="UniProtKB-UniRule"/>
</dbReference>
<comment type="cofactor">
    <cofactor evidence="2">
        <name>Mg(2+)</name>
        <dbReference type="ChEBI" id="CHEBI:18420"/>
    </cofactor>
</comment>
<dbReference type="NCBIfam" id="NF000594">
    <property type="entry name" value="PRK00015.1-1"/>
    <property type="match status" value="1"/>
</dbReference>
<evidence type="ECO:0000313" key="18">
    <source>
        <dbReference type="Proteomes" id="UP000243022"/>
    </source>
</evidence>
<comment type="catalytic activity">
    <reaction evidence="1 14 15 16">
        <text>Endonucleolytic cleavage to 5'-phosphomonoester.</text>
        <dbReference type="EC" id="3.1.26.4"/>
    </reaction>
</comment>
<feature type="binding site" evidence="14 15">
    <location>
        <position position="10"/>
    </location>
    <ligand>
        <name>a divalent metal cation</name>
        <dbReference type="ChEBI" id="CHEBI:60240"/>
    </ligand>
</feature>
<dbReference type="HAMAP" id="MF_00052_B">
    <property type="entry name" value="RNase_HII_B"/>
    <property type="match status" value="1"/>
</dbReference>
<evidence type="ECO:0000256" key="7">
    <source>
        <dbReference type="ARBA" id="ARBA00019179"/>
    </source>
</evidence>
<evidence type="ECO:0000256" key="8">
    <source>
        <dbReference type="ARBA" id="ARBA00022490"/>
    </source>
</evidence>
<evidence type="ECO:0000256" key="3">
    <source>
        <dbReference type="ARBA" id="ARBA00004065"/>
    </source>
</evidence>
<keyword evidence="8 14" id="KW-0963">Cytoplasm</keyword>
<feature type="binding site" evidence="14 15">
    <location>
        <position position="9"/>
    </location>
    <ligand>
        <name>a divalent metal cation</name>
        <dbReference type="ChEBI" id="CHEBI:60240"/>
    </ligand>
</feature>
<keyword evidence="12 14" id="KW-0378">Hydrolase</keyword>
<evidence type="ECO:0000256" key="14">
    <source>
        <dbReference type="HAMAP-Rule" id="MF_00052"/>
    </source>
</evidence>
<dbReference type="GO" id="GO:0005737">
    <property type="term" value="C:cytoplasm"/>
    <property type="evidence" value="ECO:0007669"/>
    <property type="project" value="UniProtKB-SubCell"/>
</dbReference>
<evidence type="ECO:0000313" key="17">
    <source>
        <dbReference type="EMBL" id="PTB83322.1"/>
    </source>
</evidence>
<dbReference type="Gene3D" id="3.30.420.10">
    <property type="entry name" value="Ribonuclease H-like superfamily/Ribonuclease H"/>
    <property type="match status" value="1"/>
</dbReference>
<dbReference type="AlphaFoldDB" id="A0A2T4CV75"/>
<sequence length="195" mass="20903">MEQMICGTDEAGRGPIAGPVVAAAVILDPNQPIEGINDSKKMSEKKRNALSALIKERALYWAIAQCNADEIDAINILQASLLAMQRAVEALPIAPTLVLVDGNKLPKLKVPAQAIVGGDGIEACIGAASILAKVERDRQMLAWHAQHPEYDFAKHKGYPTPQHLEALVEHGPCGIHRQSFAPVTRALASRKPAAQ</sequence>
<evidence type="ECO:0000256" key="4">
    <source>
        <dbReference type="ARBA" id="ARBA00004496"/>
    </source>
</evidence>
<evidence type="ECO:0000256" key="10">
    <source>
        <dbReference type="ARBA" id="ARBA00022723"/>
    </source>
</evidence>
<dbReference type="InterPro" id="IPR001352">
    <property type="entry name" value="RNase_HII/HIII"/>
</dbReference>
<evidence type="ECO:0000256" key="9">
    <source>
        <dbReference type="ARBA" id="ARBA00022722"/>
    </source>
</evidence>
<dbReference type="EC" id="3.1.26.4" evidence="6 14"/>
<dbReference type="GO" id="GO:0032299">
    <property type="term" value="C:ribonuclease H2 complex"/>
    <property type="evidence" value="ECO:0007669"/>
    <property type="project" value="TreeGrafter"/>
</dbReference>
<dbReference type="CDD" id="cd07182">
    <property type="entry name" value="RNase_HII_bacteria_HII_like"/>
    <property type="match status" value="1"/>
</dbReference>
<comment type="similarity">
    <text evidence="5 14 16">Belongs to the RNase HII family.</text>
</comment>
<dbReference type="NCBIfam" id="NF000595">
    <property type="entry name" value="PRK00015.1-3"/>
    <property type="match status" value="1"/>
</dbReference>
<accession>A0A2T4CV75</accession>
<keyword evidence="11 14" id="KW-0255">Endonuclease</keyword>
<dbReference type="PROSITE" id="PS51975">
    <property type="entry name" value="RNASE_H_2"/>
    <property type="match status" value="1"/>
</dbReference>
<evidence type="ECO:0000256" key="1">
    <source>
        <dbReference type="ARBA" id="ARBA00000077"/>
    </source>
</evidence>
<dbReference type="Proteomes" id="UP000243022">
    <property type="component" value="Unassembled WGS sequence"/>
</dbReference>
<comment type="function">
    <text evidence="3 14 16">Endonuclease that specifically degrades the RNA of RNA-DNA hybrids.</text>
</comment>
<evidence type="ECO:0000256" key="2">
    <source>
        <dbReference type="ARBA" id="ARBA00001946"/>
    </source>
</evidence>
<dbReference type="PANTHER" id="PTHR10954:SF18">
    <property type="entry name" value="RIBONUCLEASE HII"/>
    <property type="match status" value="1"/>
</dbReference>
<evidence type="ECO:0000256" key="13">
    <source>
        <dbReference type="ARBA" id="ARBA00023211"/>
    </source>
</evidence>
<evidence type="ECO:0000256" key="12">
    <source>
        <dbReference type="ARBA" id="ARBA00022801"/>
    </source>
</evidence>
<dbReference type="NCBIfam" id="NF000596">
    <property type="entry name" value="PRK00015.1-4"/>
    <property type="match status" value="1"/>
</dbReference>
<dbReference type="EMBL" id="PYVS01000001">
    <property type="protein sequence ID" value="PTB83322.1"/>
    <property type="molecule type" value="Genomic_DNA"/>
</dbReference>
<evidence type="ECO:0000256" key="16">
    <source>
        <dbReference type="RuleBase" id="RU003515"/>
    </source>
</evidence>
<comment type="caution">
    <text evidence="17">The sequence shown here is derived from an EMBL/GenBank/DDBJ whole genome shotgun (WGS) entry which is preliminary data.</text>
</comment>
<keyword evidence="13 14" id="KW-0464">Manganese</keyword>
<dbReference type="SUPFAM" id="SSF53098">
    <property type="entry name" value="Ribonuclease H-like"/>
    <property type="match status" value="1"/>
</dbReference>
<gene>
    <name evidence="14" type="primary">rnhB</name>
    <name evidence="17" type="ORF">C9986_00105</name>
</gene>
<keyword evidence="9 14" id="KW-0540">Nuclease</keyword>
<organism evidence="17 18">
    <name type="scientific">Pseudidiomarina aestuarii</name>
    <dbReference type="NCBI Taxonomy" id="624146"/>
    <lineage>
        <taxon>Bacteria</taxon>
        <taxon>Pseudomonadati</taxon>
        <taxon>Pseudomonadota</taxon>
        <taxon>Gammaproteobacteria</taxon>
        <taxon>Alteromonadales</taxon>
        <taxon>Idiomarinaceae</taxon>
        <taxon>Pseudidiomarina</taxon>
    </lineage>
</organism>
<dbReference type="GO" id="GO:0030145">
    <property type="term" value="F:manganese ion binding"/>
    <property type="evidence" value="ECO:0007669"/>
    <property type="project" value="UniProtKB-UniRule"/>
</dbReference>